<keyword evidence="6" id="KW-0472">Membrane</keyword>
<keyword evidence="9" id="KW-1185">Reference proteome</keyword>
<dbReference type="Gene3D" id="3.30.160.190">
    <property type="entry name" value="atu1810 like domain"/>
    <property type="match status" value="1"/>
</dbReference>
<keyword evidence="5" id="KW-0249">Electron transport</keyword>
<dbReference type="GO" id="GO:0016020">
    <property type="term" value="C:membrane"/>
    <property type="evidence" value="ECO:0007669"/>
    <property type="project" value="UniProtKB-SubCell"/>
</dbReference>
<evidence type="ECO:0000313" key="8">
    <source>
        <dbReference type="EMBL" id="MCK8787862.1"/>
    </source>
</evidence>
<keyword evidence="2" id="KW-0813">Transport</keyword>
<evidence type="ECO:0000313" key="9">
    <source>
        <dbReference type="Proteomes" id="UP001139516"/>
    </source>
</evidence>
<dbReference type="RefSeq" id="WP_248669909.1">
    <property type="nucleotide sequence ID" value="NZ_JALPRX010000154.1"/>
</dbReference>
<evidence type="ECO:0000256" key="6">
    <source>
        <dbReference type="ARBA" id="ARBA00023136"/>
    </source>
</evidence>
<feature type="region of interest" description="Disordered" evidence="7">
    <location>
        <begin position="144"/>
        <end position="163"/>
    </location>
</feature>
<comment type="subcellular location">
    <subcellularLocation>
        <location evidence="1">Membrane</location>
    </subcellularLocation>
</comment>
<evidence type="ECO:0000256" key="1">
    <source>
        <dbReference type="ARBA" id="ARBA00004370"/>
    </source>
</evidence>
<dbReference type="InterPro" id="IPR006885">
    <property type="entry name" value="NADH_UbQ_FeS_4_mit-like"/>
</dbReference>
<dbReference type="Pfam" id="PF04800">
    <property type="entry name" value="NDUS4"/>
    <property type="match status" value="1"/>
</dbReference>
<feature type="compositionally biased region" description="Basic and acidic residues" evidence="7">
    <location>
        <begin position="114"/>
        <end position="127"/>
    </location>
</feature>
<name>A0A9X1YFR0_9PROT</name>
<keyword evidence="3" id="KW-0679">Respiratory chain</keyword>
<organism evidence="8 9">
    <name type="scientific">Roseomonas acroporae</name>
    <dbReference type="NCBI Taxonomy" id="2937791"/>
    <lineage>
        <taxon>Bacteria</taxon>
        <taxon>Pseudomonadati</taxon>
        <taxon>Pseudomonadota</taxon>
        <taxon>Alphaproteobacteria</taxon>
        <taxon>Acetobacterales</taxon>
        <taxon>Roseomonadaceae</taxon>
        <taxon>Roseomonas</taxon>
    </lineage>
</organism>
<comment type="caution">
    <text evidence="8">The sequence shown here is derived from an EMBL/GenBank/DDBJ whole genome shotgun (WGS) entry which is preliminary data.</text>
</comment>
<dbReference type="Proteomes" id="UP001139516">
    <property type="component" value="Unassembled WGS sequence"/>
</dbReference>
<accession>A0A9X1YFR0</accession>
<evidence type="ECO:0000256" key="7">
    <source>
        <dbReference type="SAM" id="MobiDB-lite"/>
    </source>
</evidence>
<dbReference type="PANTHER" id="PTHR12219">
    <property type="entry name" value="NADH-UBIQUINONE OXIDOREDUCTASE"/>
    <property type="match status" value="1"/>
</dbReference>
<reference evidence="8" key="1">
    <citation type="submission" date="2022-04" db="EMBL/GenBank/DDBJ databases">
        <title>Roseomonas acroporae sp. nov., isolated from coral Acropora digitifera.</title>
        <authorList>
            <person name="Sun H."/>
        </authorList>
    </citation>
    <scope>NUCLEOTIDE SEQUENCE</scope>
    <source>
        <strain evidence="8">NAR14</strain>
    </source>
</reference>
<gene>
    <name evidence="8" type="ORF">M0638_26260</name>
</gene>
<dbReference type="InterPro" id="IPR038532">
    <property type="entry name" value="NDUFS4-like_sf"/>
</dbReference>
<protein>
    <submittedName>
        <fullName evidence="8">ETC complex I subunit</fullName>
    </submittedName>
</protein>
<dbReference type="EMBL" id="JALPRX010000154">
    <property type="protein sequence ID" value="MCK8787862.1"/>
    <property type="molecule type" value="Genomic_DNA"/>
</dbReference>
<sequence>MVRIHQPGRSVTQSGPGQRRWVLEFKPQAAPFTDPLTGWTGGADPLAHVRLDFPDARSAIAYAERQGWSYEVEEPPPRRLQYRSYADRLRYELADTFGRVQPWEGAPRAATGGQHDRQVGRTDRVADEEADDTEAVLRDVVEEAGLESFPASDPPAWTGTAVA</sequence>
<dbReference type="AlphaFoldDB" id="A0A9X1YFR0"/>
<feature type="region of interest" description="Disordered" evidence="7">
    <location>
        <begin position="102"/>
        <end position="134"/>
    </location>
</feature>
<evidence type="ECO:0000256" key="4">
    <source>
        <dbReference type="ARBA" id="ARBA00022946"/>
    </source>
</evidence>
<evidence type="ECO:0000256" key="3">
    <source>
        <dbReference type="ARBA" id="ARBA00022660"/>
    </source>
</evidence>
<keyword evidence="4" id="KW-0809">Transit peptide</keyword>
<evidence type="ECO:0000256" key="5">
    <source>
        <dbReference type="ARBA" id="ARBA00022982"/>
    </source>
</evidence>
<dbReference type="GO" id="GO:0022900">
    <property type="term" value="P:electron transport chain"/>
    <property type="evidence" value="ECO:0007669"/>
    <property type="project" value="InterPro"/>
</dbReference>
<dbReference type="PANTHER" id="PTHR12219:SF8">
    <property type="entry name" value="NADH DEHYDROGENASE [UBIQUINONE] IRON-SULFUR PROTEIN 4, MITOCHONDRIAL"/>
    <property type="match status" value="1"/>
</dbReference>
<evidence type="ECO:0000256" key="2">
    <source>
        <dbReference type="ARBA" id="ARBA00022448"/>
    </source>
</evidence>
<proteinExistence type="predicted"/>